<dbReference type="SUPFAM" id="SSF46785">
    <property type="entry name" value="Winged helix' DNA-binding domain"/>
    <property type="match status" value="1"/>
</dbReference>
<comment type="similarity">
    <text evidence="1">Belongs to the LysR transcriptional regulatory family.</text>
</comment>
<dbReference type="OrthoDB" id="8885940at2"/>
<dbReference type="AlphaFoldDB" id="A0A411MJ85"/>
<dbReference type="FunFam" id="1.10.10.10:FF:000001">
    <property type="entry name" value="LysR family transcriptional regulator"/>
    <property type="match status" value="1"/>
</dbReference>
<organism evidence="7 8">
    <name type="scientific">Pseudomonas tructae</name>
    <dbReference type="NCBI Taxonomy" id="2518644"/>
    <lineage>
        <taxon>Bacteria</taxon>
        <taxon>Pseudomonadati</taxon>
        <taxon>Pseudomonadota</taxon>
        <taxon>Gammaproteobacteria</taxon>
        <taxon>Pseudomonadales</taxon>
        <taxon>Pseudomonadaceae</taxon>
        <taxon>Pseudomonas</taxon>
    </lineage>
</organism>
<reference evidence="7 8" key="1">
    <citation type="submission" date="2019-02" db="EMBL/GenBank/DDBJ databases">
        <title>Complete genome sequence of Pseudomonas sp. SNU WT1 isolated from rainbow trout.</title>
        <authorList>
            <person name="Oh W.T."/>
            <person name="Park S.C."/>
        </authorList>
    </citation>
    <scope>NUCLEOTIDE SEQUENCE [LARGE SCALE GENOMIC DNA]</scope>
    <source>
        <strain evidence="7 8">SNU WT1</strain>
    </source>
</reference>
<dbReference type="EMBL" id="CP035952">
    <property type="protein sequence ID" value="QBF26854.1"/>
    <property type="molecule type" value="Genomic_DNA"/>
</dbReference>
<dbReference type="KEGG" id="ptk:EXN22_14570"/>
<dbReference type="Pfam" id="PF00126">
    <property type="entry name" value="HTH_1"/>
    <property type="match status" value="1"/>
</dbReference>
<dbReference type="InterPro" id="IPR036388">
    <property type="entry name" value="WH-like_DNA-bd_sf"/>
</dbReference>
<evidence type="ECO:0000256" key="3">
    <source>
        <dbReference type="ARBA" id="ARBA00023125"/>
    </source>
</evidence>
<dbReference type="GO" id="GO:0006351">
    <property type="term" value="P:DNA-templated transcription"/>
    <property type="evidence" value="ECO:0007669"/>
    <property type="project" value="TreeGrafter"/>
</dbReference>
<dbReference type="PANTHER" id="PTHR30537">
    <property type="entry name" value="HTH-TYPE TRANSCRIPTIONAL REGULATOR"/>
    <property type="match status" value="1"/>
</dbReference>
<name>A0A411MJ85_9PSED</name>
<dbReference type="InterPro" id="IPR058163">
    <property type="entry name" value="LysR-type_TF_proteobact-type"/>
</dbReference>
<keyword evidence="4" id="KW-0804">Transcription</keyword>
<dbReference type="GO" id="GO:0043565">
    <property type="term" value="F:sequence-specific DNA binding"/>
    <property type="evidence" value="ECO:0007669"/>
    <property type="project" value="TreeGrafter"/>
</dbReference>
<dbReference type="SUPFAM" id="SSF53850">
    <property type="entry name" value="Periplasmic binding protein-like II"/>
    <property type="match status" value="1"/>
</dbReference>
<protein>
    <submittedName>
        <fullName evidence="7">LysR family transcriptional regulator</fullName>
    </submittedName>
</protein>
<evidence type="ECO:0000313" key="7">
    <source>
        <dbReference type="EMBL" id="QBF26854.1"/>
    </source>
</evidence>
<evidence type="ECO:0000259" key="6">
    <source>
        <dbReference type="PROSITE" id="PS50931"/>
    </source>
</evidence>
<dbReference type="GO" id="GO:0003700">
    <property type="term" value="F:DNA-binding transcription factor activity"/>
    <property type="evidence" value="ECO:0007669"/>
    <property type="project" value="InterPro"/>
</dbReference>
<keyword evidence="2" id="KW-0805">Transcription regulation</keyword>
<feature type="coiled-coil region" evidence="5">
    <location>
        <begin position="22"/>
        <end position="49"/>
    </location>
</feature>
<dbReference type="InterPro" id="IPR036390">
    <property type="entry name" value="WH_DNA-bd_sf"/>
</dbReference>
<keyword evidence="3" id="KW-0238">DNA-binding</keyword>
<feature type="domain" description="HTH lysR-type" evidence="6">
    <location>
        <begin position="1"/>
        <end position="58"/>
    </location>
</feature>
<keyword evidence="8" id="KW-1185">Reference proteome</keyword>
<evidence type="ECO:0000256" key="2">
    <source>
        <dbReference type="ARBA" id="ARBA00023015"/>
    </source>
</evidence>
<dbReference type="InterPro" id="IPR005119">
    <property type="entry name" value="LysR_subst-bd"/>
</dbReference>
<dbReference type="CDD" id="cd08422">
    <property type="entry name" value="PBP2_CrgA_like"/>
    <property type="match status" value="1"/>
</dbReference>
<sequence length="295" mass="33010">MDFNAVRMFVSVAQTGSLSAAAERLDIALPTLSRRIRELEQQLKVQLLERSVRGTKLTDSGTRLYEHASRGIEALIEGEHAVLSDQAHLKGHLRLSLPPSFEPWWEVLSAFQRRYSQIQISVYTTERRIDLIEDGVDVALRVGTIAHETMVARRMLTYRHILVASPALIERLGAPRSVEALYGFPCALWSQGANSTWQLGGVVFKPEAMLSTNDYAHLRSRALIGDVVTELPPFLAASAIREGNLVALLPEHPLPEQQINLLYPSHRHPSAIVRAYLDFSQEYMGYLVEVSSTSE</sequence>
<dbReference type="PANTHER" id="PTHR30537:SF5">
    <property type="entry name" value="HTH-TYPE TRANSCRIPTIONAL ACTIVATOR TTDR-RELATED"/>
    <property type="match status" value="1"/>
</dbReference>
<dbReference type="InterPro" id="IPR000847">
    <property type="entry name" value="LysR_HTH_N"/>
</dbReference>
<keyword evidence="5" id="KW-0175">Coiled coil</keyword>
<evidence type="ECO:0000256" key="5">
    <source>
        <dbReference type="SAM" id="Coils"/>
    </source>
</evidence>
<evidence type="ECO:0000256" key="1">
    <source>
        <dbReference type="ARBA" id="ARBA00009437"/>
    </source>
</evidence>
<dbReference type="Gene3D" id="3.40.190.290">
    <property type="match status" value="1"/>
</dbReference>
<evidence type="ECO:0000256" key="4">
    <source>
        <dbReference type="ARBA" id="ARBA00023163"/>
    </source>
</evidence>
<evidence type="ECO:0000313" key="8">
    <source>
        <dbReference type="Proteomes" id="UP000291130"/>
    </source>
</evidence>
<dbReference type="Gene3D" id="1.10.10.10">
    <property type="entry name" value="Winged helix-like DNA-binding domain superfamily/Winged helix DNA-binding domain"/>
    <property type="match status" value="1"/>
</dbReference>
<gene>
    <name evidence="7" type="ORF">EXN22_14570</name>
</gene>
<proteinExistence type="inferred from homology"/>
<accession>A0A411MJ85</accession>
<dbReference type="PROSITE" id="PS50931">
    <property type="entry name" value="HTH_LYSR"/>
    <property type="match status" value="1"/>
</dbReference>
<dbReference type="RefSeq" id="WP_130264719.1">
    <property type="nucleotide sequence ID" value="NZ_CP035952.1"/>
</dbReference>
<dbReference type="Pfam" id="PF03466">
    <property type="entry name" value="LysR_substrate"/>
    <property type="match status" value="1"/>
</dbReference>
<dbReference type="Proteomes" id="UP000291130">
    <property type="component" value="Chromosome"/>
</dbReference>